<evidence type="ECO:0000256" key="6">
    <source>
        <dbReference type="SAM" id="SignalP"/>
    </source>
</evidence>
<accession>A0AAU7APZ9</accession>
<dbReference type="GO" id="GO:0007154">
    <property type="term" value="P:cell communication"/>
    <property type="evidence" value="ECO:0007669"/>
    <property type="project" value="InterPro"/>
</dbReference>
<evidence type="ECO:0000313" key="8">
    <source>
        <dbReference type="EMBL" id="XAY03694.1"/>
    </source>
</evidence>
<dbReference type="Pfam" id="PF03160">
    <property type="entry name" value="Calx-beta"/>
    <property type="match status" value="1"/>
</dbReference>
<dbReference type="EMBL" id="CP114014">
    <property type="protein sequence ID" value="XAY03694.1"/>
    <property type="molecule type" value="Genomic_DNA"/>
</dbReference>
<keyword evidence="3" id="KW-0106">Calcium</keyword>
<dbReference type="SUPFAM" id="SSF141072">
    <property type="entry name" value="CalX-like"/>
    <property type="match status" value="1"/>
</dbReference>
<dbReference type="InterPro" id="IPR003644">
    <property type="entry name" value="Calx_beta"/>
</dbReference>
<evidence type="ECO:0000256" key="5">
    <source>
        <dbReference type="SAM" id="MobiDB-lite"/>
    </source>
</evidence>
<dbReference type="Pfam" id="PF14339">
    <property type="entry name" value="DUF4394"/>
    <property type="match status" value="2"/>
</dbReference>
<sequence>MQTRSRIRRAAATAALVTSGVLLAAPGQALAESAFAVDGANNLYTFDTKTPGTLSAALPVTGLGAGTLEAIDVRPATGELYGLVRTATSTVQLVRVPKGGGAAVPVGATFALTGVVTGFDFNPTVDRIRIATGDDENRRVAPLTGTVTTDGAINPTSDVIAAAYTNNVSGALSTRLYYIDFNGGPARLQLSGDPNAGTVTNVGSLGATLNNGDAGFDVSGATGIAYASVQATAGVATLHTINLDTGAASTGTAFAGVTDIVDIAVDTAPPAIGGLAAEKAFVVTGTAAAPTLQTLQTNAPQTLTSVGALGLPAGETFAGLDAQPSSGRLFLITKDAANAGRVYTVNKGTGGLTLVTTTPFALDAATAYAVDFNPVPNAIRVISNLGLNLRISPVTGNQAAADTALTGTPAPNIVGAAYDNNVNGAQQSTLYDIDATGDSLRIQGSPGGSPDSPNGGVVNNFGAGAPFGTLGIDTNTQVGFDISGATGIGWATLQPSAGASRLHRIDLATGRAGAGAPIGAAATDVLDVTLDVQPPSVQFSAAAFSTNEKTGTATLTISRSGNTDGTSTVSYATTATGTATAGTDFTAVAATPVTFAAGETSKAVDIVVADDTVVEDTETIGVTLVAGSNTGASLGAPNAATVSVFDNDPTGATVPVPVPGPTVTVPGPTVTVPGPTTNKPPVAVSARSATAKVNTTRDRRGPYSFRVSGSVTPPSGLSKSTACRYGTVSMVVKPTSGSSKTFEKRVSSSCTFAATVPVSKKGSYTITVRFLGSDRLKARSVKTLKVRAG</sequence>
<feature type="compositionally biased region" description="Low complexity" evidence="5">
    <location>
        <begin position="665"/>
        <end position="682"/>
    </location>
</feature>
<evidence type="ECO:0000256" key="1">
    <source>
        <dbReference type="ARBA" id="ARBA00022729"/>
    </source>
</evidence>
<proteinExistence type="predicted"/>
<keyword evidence="2" id="KW-0677">Repeat</keyword>
<evidence type="ECO:0000256" key="3">
    <source>
        <dbReference type="ARBA" id="ARBA00022837"/>
    </source>
</evidence>
<feature type="region of interest" description="Disordered" evidence="5">
    <location>
        <begin position="441"/>
        <end position="460"/>
    </location>
</feature>
<keyword evidence="4" id="KW-0406">Ion transport</keyword>
<dbReference type="InterPro" id="IPR025507">
    <property type="entry name" value="DUF4394"/>
</dbReference>
<dbReference type="InterPro" id="IPR038081">
    <property type="entry name" value="CalX-like_sf"/>
</dbReference>
<dbReference type="InterPro" id="IPR051171">
    <property type="entry name" value="CaCA"/>
</dbReference>
<evidence type="ECO:0000256" key="2">
    <source>
        <dbReference type="ARBA" id="ARBA00022737"/>
    </source>
</evidence>
<dbReference type="SMART" id="SM00237">
    <property type="entry name" value="Calx_beta"/>
    <property type="match status" value="1"/>
</dbReference>
<feature type="domain" description="Calx-beta" evidence="7">
    <location>
        <begin position="523"/>
        <end position="625"/>
    </location>
</feature>
<name>A0AAU7APZ9_9ACTN</name>
<gene>
    <name evidence="8" type="ORF">DSM112329_00514</name>
</gene>
<evidence type="ECO:0000259" key="7">
    <source>
        <dbReference type="SMART" id="SM00237"/>
    </source>
</evidence>
<dbReference type="GO" id="GO:0016020">
    <property type="term" value="C:membrane"/>
    <property type="evidence" value="ECO:0007669"/>
    <property type="project" value="InterPro"/>
</dbReference>
<keyword evidence="1 6" id="KW-0732">Signal</keyword>
<dbReference type="RefSeq" id="WP_354700248.1">
    <property type="nucleotide sequence ID" value="NZ_CP114014.1"/>
</dbReference>
<dbReference type="PANTHER" id="PTHR11878:SF65">
    <property type="entry name" value="NA_CA-EXCHANGE PROTEIN, ISOFORM G"/>
    <property type="match status" value="1"/>
</dbReference>
<dbReference type="GO" id="GO:0030001">
    <property type="term" value="P:metal ion transport"/>
    <property type="evidence" value="ECO:0007669"/>
    <property type="project" value="TreeGrafter"/>
</dbReference>
<dbReference type="PANTHER" id="PTHR11878">
    <property type="entry name" value="SODIUM/CALCIUM EXCHANGER"/>
    <property type="match status" value="1"/>
</dbReference>
<feature type="region of interest" description="Disordered" evidence="5">
    <location>
        <begin position="665"/>
        <end position="711"/>
    </location>
</feature>
<dbReference type="Gene3D" id="2.60.40.2030">
    <property type="match status" value="1"/>
</dbReference>
<dbReference type="KEGG" id="parq:DSM112329_00514"/>
<organism evidence="8">
    <name type="scientific">Paraconexibacter sp. AEG42_29</name>
    <dbReference type="NCBI Taxonomy" id="2997339"/>
    <lineage>
        <taxon>Bacteria</taxon>
        <taxon>Bacillati</taxon>
        <taxon>Actinomycetota</taxon>
        <taxon>Thermoleophilia</taxon>
        <taxon>Solirubrobacterales</taxon>
        <taxon>Paraconexibacteraceae</taxon>
        <taxon>Paraconexibacter</taxon>
    </lineage>
</organism>
<keyword evidence="4" id="KW-0813">Transport</keyword>
<dbReference type="AlphaFoldDB" id="A0AAU7APZ9"/>
<reference evidence="8" key="1">
    <citation type="submission" date="2022-12" db="EMBL/GenBank/DDBJ databases">
        <title>Paraconexibacter alkalitolerans sp. nov. and Baekduia alba sp. nov., isolated from soil and emended description of the genera Paraconexibacter (Chun et al., 2020) and Baekduia (An et al., 2020).</title>
        <authorList>
            <person name="Vieira S."/>
            <person name="Huber K.J."/>
            <person name="Geppert A."/>
            <person name="Wolf J."/>
            <person name="Neumann-Schaal M."/>
            <person name="Muesken M."/>
            <person name="Overmann J."/>
        </authorList>
    </citation>
    <scope>NUCLEOTIDE SEQUENCE</scope>
    <source>
        <strain evidence="8">AEG42_29</strain>
    </source>
</reference>
<evidence type="ECO:0000256" key="4">
    <source>
        <dbReference type="ARBA" id="ARBA00023065"/>
    </source>
</evidence>
<feature type="signal peptide" evidence="6">
    <location>
        <begin position="1"/>
        <end position="24"/>
    </location>
</feature>
<protein>
    <recommendedName>
        <fullName evidence="7">Calx-beta domain-containing protein</fullName>
    </recommendedName>
</protein>
<feature type="compositionally biased region" description="Low complexity" evidence="5">
    <location>
        <begin position="448"/>
        <end position="460"/>
    </location>
</feature>
<feature type="chain" id="PRO_5043459100" description="Calx-beta domain-containing protein" evidence="6">
    <location>
        <begin position="25"/>
        <end position="789"/>
    </location>
</feature>